<dbReference type="InterPro" id="IPR006616">
    <property type="entry name" value="DM9_repeat"/>
</dbReference>
<dbReference type="Proteomes" id="UP000504635">
    <property type="component" value="Unplaced"/>
</dbReference>
<dbReference type="KEGG" id="soy:115889384"/>
<dbReference type="AlphaFoldDB" id="A0A6J2YPM5"/>
<organism evidence="2 3">
    <name type="scientific">Sitophilus oryzae</name>
    <name type="common">Rice weevil</name>
    <name type="synonym">Curculio oryzae</name>
    <dbReference type="NCBI Taxonomy" id="7048"/>
    <lineage>
        <taxon>Eukaryota</taxon>
        <taxon>Metazoa</taxon>
        <taxon>Ecdysozoa</taxon>
        <taxon>Arthropoda</taxon>
        <taxon>Hexapoda</taxon>
        <taxon>Insecta</taxon>
        <taxon>Pterygota</taxon>
        <taxon>Neoptera</taxon>
        <taxon>Endopterygota</taxon>
        <taxon>Coleoptera</taxon>
        <taxon>Polyphaga</taxon>
        <taxon>Cucujiformia</taxon>
        <taxon>Curculionidae</taxon>
        <taxon>Dryophthorinae</taxon>
        <taxon>Sitophilus</taxon>
    </lineage>
</organism>
<keyword evidence="2" id="KW-1185">Reference proteome</keyword>
<dbReference type="PANTHER" id="PTHR31649">
    <property type="entry name" value="AGAP009604-PA"/>
    <property type="match status" value="1"/>
</dbReference>
<dbReference type="SMART" id="SM00696">
    <property type="entry name" value="DM9"/>
    <property type="match status" value="1"/>
</dbReference>
<sequence>MSPKTVILHFLFVLWCLVGFANSIIDYYWRPNLGLLPKDAYSAGKNANGDYVFIGQVAIEKHPGVYPAPIYMGRRIVASKDGPQQAWNFVQILCTPYPEKFVWLPRTQANVHMLPDNVYPVIGGIEDGKYLYIGKIHYQGQTVIGKILSGHIGKALMYYAHNNEEMAVDTYQLLTYTEDYDKYGNSINDIGASVV</sequence>
<proteinExistence type="predicted"/>
<name>A0A6J2YPM5_SITOR</name>
<protein>
    <submittedName>
        <fullName evidence="3">Uncharacterized protein LOC115889384</fullName>
    </submittedName>
</protein>
<dbReference type="OrthoDB" id="6767006at2759"/>
<accession>A0A6J2YPM5</accession>
<dbReference type="RefSeq" id="XP_030765221.1">
    <property type="nucleotide sequence ID" value="XM_030909361.1"/>
</dbReference>
<evidence type="ECO:0000313" key="3">
    <source>
        <dbReference type="RefSeq" id="XP_030765221.1"/>
    </source>
</evidence>
<dbReference type="GeneID" id="115889384"/>
<feature type="signal peptide" evidence="1">
    <location>
        <begin position="1"/>
        <end position="23"/>
    </location>
</feature>
<dbReference type="PANTHER" id="PTHR31649:SF10">
    <property type="entry name" value="IP19903P-RELATED"/>
    <property type="match status" value="1"/>
</dbReference>
<feature type="chain" id="PRO_5026667777" evidence="1">
    <location>
        <begin position="24"/>
        <end position="195"/>
    </location>
</feature>
<evidence type="ECO:0000256" key="1">
    <source>
        <dbReference type="SAM" id="SignalP"/>
    </source>
</evidence>
<keyword evidence="1" id="KW-0732">Signal</keyword>
<reference evidence="3" key="1">
    <citation type="submission" date="2025-08" db="UniProtKB">
        <authorList>
            <consortium name="RefSeq"/>
        </authorList>
    </citation>
    <scope>IDENTIFICATION</scope>
    <source>
        <tissue evidence="3">Gonads</tissue>
    </source>
</reference>
<dbReference type="InParanoid" id="A0A6J2YPM5"/>
<dbReference type="Pfam" id="PF11901">
    <property type="entry name" value="DM9"/>
    <property type="match status" value="1"/>
</dbReference>
<gene>
    <name evidence="3" type="primary">LOC115889384</name>
</gene>
<evidence type="ECO:0000313" key="2">
    <source>
        <dbReference type="Proteomes" id="UP000504635"/>
    </source>
</evidence>